<gene>
    <name evidence="2" type="ORF">CVLEPA_LOCUS18414</name>
</gene>
<dbReference type="PANTHER" id="PTHR19959:SF119">
    <property type="entry name" value="FUNGAL LIPASE-LIKE DOMAIN-CONTAINING PROTEIN"/>
    <property type="match status" value="1"/>
</dbReference>
<evidence type="ECO:0000259" key="1">
    <source>
        <dbReference type="Pfam" id="PF03445"/>
    </source>
</evidence>
<evidence type="ECO:0000313" key="3">
    <source>
        <dbReference type="Proteomes" id="UP001642483"/>
    </source>
</evidence>
<keyword evidence="3" id="KW-1185">Reference proteome</keyword>
<dbReference type="Gene3D" id="1.25.40.10">
    <property type="entry name" value="Tetratricopeptide repeat domain"/>
    <property type="match status" value="2"/>
</dbReference>
<dbReference type="Proteomes" id="UP001642483">
    <property type="component" value="Unassembled WGS sequence"/>
</dbReference>
<accession>A0ABP0G3S4</accession>
<comment type="caution">
    <text evidence="2">The sequence shown here is derived from an EMBL/GenBank/DDBJ whole genome shotgun (WGS) entry which is preliminary data.</text>
</comment>
<reference evidence="2 3" key="1">
    <citation type="submission" date="2024-02" db="EMBL/GenBank/DDBJ databases">
        <authorList>
            <person name="Daric V."/>
            <person name="Darras S."/>
        </authorList>
    </citation>
    <scope>NUCLEOTIDE SEQUENCE [LARGE SCALE GENOMIC DNA]</scope>
</reference>
<dbReference type="Pfam" id="PF03445">
    <property type="entry name" value="DUF294"/>
    <property type="match status" value="1"/>
</dbReference>
<sequence>MLQKPNKVEGESLIQTELKLARDLRMLCDATGKEINPFMSAPILNEIGLIYRKRSPDKLNLIRSAVLLNAAVARQPSNAKFQTDIKEICSYLLQVAGTHKNKTDLVKISKQVKVKIQQMRKEAKEKLGMLTEIPYKITDDRFKKLAENKIEIVEGLQNMITEKYKSIMEYVSAECQNIMGTPPCRFNVTGMGSLARREITPYSDFEHIILLEEGVQHKSDYKKILEYFRWFSVIFHFIIINLQETIVPSVTVPSLNNSTNSEHNWLYDFYTTRGVSFDGFLVHACKFPLGRTEKTQKKPWTTELIKPVSEILKYLDFEVALKNGYHLNEVLKETCFVFGDRKLYDDFERGRFEVQNTDAVLYEFQRTKQLEDDLDNFSMDKLNNLFGASSCNIKRVVYRSFSSSFNVVRLLQKEGRINGDTASGLLFALAVACEVRLKVYMAKGRQDDCLDKGETFRDWVSDIRMQVIKIVGERSMVECMNVANQLQMFLGMLKSNQCQLLDTKLIIDSSFYSKLEAIMLLGCNDRVIKEWNDRHKKQLCANDYLNPYVCFYVVSAYILSGKYQEALQIFMCFENHPIQSNRNVNFTVMIQKATCLLRLGKCKEAVEQTNRAKREIASTDFADFFLIPTLYNIAGQAKCQLGFFHEALTEFRDYFKCPFHKTIPQNHLYTVHSLIYVGFCLMELGKLDSAMHKARQALELSKQIKSVCILKSYRLLSECYFRKEKYKGSLEYAEKALDGVNKIRDSSIAKQFEIEKIKALIKACKEKLGYDNTACA</sequence>
<proteinExistence type="predicted"/>
<name>A0ABP0G3S4_CLALP</name>
<dbReference type="PANTHER" id="PTHR19959">
    <property type="entry name" value="KINESIN LIGHT CHAIN"/>
    <property type="match status" value="1"/>
</dbReference>
<feature type="domain" description="Protein-PII uridylyltransferase N-terminal" evidence="1">
    <location>
        <begin position="153"/>
        <end position="225"/>
    </location>
</feature>
<dbReference type="SUPFAM" id="SSF48452">
    <property type="entry name" value="TPR-like"/>
    <property type="match status" value="1"/>
</dbReference>
<dbReference type="InterPro" id="IPR005105">
    <property type="entry name" value="GlnD_Uridyltrans_N"/>
</dbReference>
<protein>
    <recommendedName>
        <fullName evidence="1">Protein-PII uridylyltransferase N-terminal domain-containing protein</fullName>
    </recommendedName>
</protein>
<dbReference type="InterPro" id="IPR011990">
    <property type="entry name" value="TPR-like_helical_dom_sf"/>
</dbReference>
<dbReference type="EMBL" id="CAWYQH010000102">
    <property type="protein sequence ID" value="CAK8686484.1"/>
    <property type="molecule type" value="Genomic_DNA"/>
</dbReference>
<organism evidence="2 3">
    <name type="scientific">Clavelina lepadiformis</name>
    <name type="common">Light-bulb sea squirt</name>
    <name type="synonym">Ascidia lepadiformis</name>
    <dbReference type="NCBI Taxonomy" id="159417"/>
    <lineage>
        <taxon>Eukaryota</taxon>
        <taxon>Metazoa</taxon>
        <taxon>Chordata</taxon>
        <taxon>Tunicata</taxon>
        <taxon>Ascidiacea</taxon>
        <taxon>Aplousobranchia</taxon>
        <taxon>Clavelinidae</taxon>
        <taxon>Clavelina</taxon>
    </lineage>
</organism>
<evidence type="ECO:0000313" key="2">
    <source>
        <dbReference type="EMBL" id="CAK8686484.1"/>
    </source>
</evidence>